<keyword evidence="2" id="KW-1185">Reference proteome</keyword>
<protein>
    <submittedName>
        <fullName evidence="1">Uncharacterized protein</fullName>
    </submittedName>
</protein>
<name>A0AAE0VDS5_9TELE</name>
<feature type="non-terminal residue" evidence="1">
    <location>
        <position position="1"/>
    </location>
</feature>
<gene>
    <name evidence="1" type="ORF">QTP70_022582</name>
</gene>
<organism evidence="1 2">
    <name type="scientific">Hemibagrus guttatus</name>
    <dbReference type="NCBI Taxonomy" id="175788"/>
    <lineage>
        <taxon>Eukaryota</taxon>
        <taxon>Metazoa</taxon>
        <taxon>Chordata</taxon>
        <taxon>Craniata</taxon>
        <taxon>Vertebrata</taxon>
        <taxon>Euteleostomi</taxon>
        <taxon>Actinopterygii</taxon>
        <taxon>Neopterygii</taxon>
        <taxon>Teleostei</taxon>
        <taxon>Ostariophysi</taxon>
        <taxon>Siluriformes</taxon>
        <taxon>Bagridae</taxon>
        <taxon>Hemibagrus</taxon>
    </lineage>
</organism>
<reference evidence="1" key="1">
    <citation type="submission" date="2023-06" db="EMBL/GenBank/DDBJ databases">
        <title>Male Hemibagrus guttatus genome.</title>
        <authorList>
            <person name="Bian C."/>
        </authorList>
    </citation>
    <scope>NUCLEOTIDE SEQUENCE</scope>
    <source>
        <strain evidence="1">Male_cb2023</strain>
        <tissue evidence="1">Muscle</tissue>
    </source>
</reference>
<dbReference type="Proteomes" id="UP001274896">
    <property type="component" value="Unassembled WGS sequence"/>
</dbReference>
<sequence length="111" mass="12406">MIQDLKLKTYNCIMTSGFILISSQEVFPHHRHLWLALNVINHSSSTAYLIYSRVTGSLCLSQASLGIKAGYTLELSANPSQGTHTLSFTHTITHYGQFRDANQPTRHVFGL</sequence>
<dbReference type="EMBL" id="JAUCMX010000003">
    <property type="protein sequence ID" value="KAK3551719.1"/>
    <property type="molecule type" value="Genomic_DNA"/>
</dbReference>
<proteinExistence type="predicted"/>
<accession>A0AAE0VDS5</accession>
<comment type="caution">
    <text evidence="1">The sequence shown here is derived from an EMBL/GenBank/DDBJ whole genome shotgun (WGS) entry which is preliminary data.</text>
</comment>
<dbReference type="AlphaFoldDB" id="A0AAE0VDS5"/>
<evidence type="ECO:0000313" key="1">
    <source>
        <dbReference type="EMBL" id="KAK3551719.1"/>
    </source>
</evidence>
<evidence type="ECO:0000313" key="2">
    <source>
        <dbReference type="Proteomes" id="UP001274896"/>
    </source>
</evidence>